<dbReference type="SUPFAM" id="SSF54909">
    <property type="entry name" value="Dimeric alpha+beta barrel"/>
    <property type="match status" value="1"/>
</dbReference>
<evidence type="ECO:0000313" key="2">
    <source>
        <dbReference type="Proteomes" id="UP000000844"/>
    </source>
</evidence>
<keyword evidence="2" id="KW-1185">Reference proteome</keyword>
<protein>
    <recommendedName>
        <fullName evidence="3">YCII-related protein</fullName>
    </recommendedName>
</protein>
<proteinExistence type="predicted"/>
<organism evidence="1 2">
    <name type="scientific">Stackebrandtia nassauensis (strain DSM 44728 / CIP 108903 / NRRL B-16338 / NBRC 102104 / LLR-40K-21)</name>
    <dbReference type="NCBI Taxonomy" id="446470"/>
    <lineage>
        <taxon>Bacteria</taxon>
        <taxon>Bacillati</taxon>
        <taxon>Actinomycetota</taxon>
        <taxon>Actinomycetes</taxon>
        <taxon>Glycomycetales</taxon>
        <taxon>Glycomycetaceae</taxon>
        <taxon>Stackebrandtia</taxon>
    </lineage>
</organism>
<dbReference type="HOGENOM" id="CLU_2132017_0_0_11"/>
<dbReference type="EMBL" id="CP001778">
    <property type="protein sequence ID" value="ADD44838.1"/>
    <property type="molecule type" value="Genomic_DNA"/>
</dbReference>
<name>D3QBU9_STANL</name>
<accession>D3QBU9</accession>
<dbReference type="RefSeq" id="WP_013020409.1">
    <property type="nucleotide sequence ID" value="NC_013947.1"/>
</dbReference>
<dbReference type="KEGG" id="sna:Snas_5203"/>
<dbReference type="AlphaFoldDB" id="D3QBU9"/>
<reference evidence="1 2" key="1">
    <citation type="journal article" date="2009" name="Stand. Genomic Sci.">
        <title>Complete genome sequence of Stackebrandtia nassauensis type strain (LLR-40K-21).</title>
        <authorList>
            <person name="Munk C."/>
            <person name="Lapidus A."/>
            <person name="Copeland A."/>
            <person name="Jando M."/>
            <person name="Mayilraj S."/>
            <person name="Glavina Del Rio T."/>
            <person name="Nolan M."/>
            <person name="Chen F."/>
            <person name="Lucas S."/>
            <person name="Tice H."/>
            <person name="Cheng J.F."/>
            <person name="Han C."/>
            <person name="Detter J.C."/>
            <person name="Bruce D."/>
            <person name="Goodwin L."/>
            <person name="Chain P."/>
            <person name="Pitluck S."/>
            <person name="Goker M."/>
            <person name="Ovchinikova G."/>
            <person name="Pati A."/>
            <person name="Ivanova N."/>
            <person name="Mavromatis K."/>
            <person name="Chen A."/>
            <person name="Palaniappan K."/>
            <person name="Land M."/>
            <person name="Hauser L."/>
            <person name="Chang Y.J."/>
            <person name="Jeffries C.D."/>
            <person name="Bristow J."/>
            <person name="Eisen J.A."/>
            <person name="Markowitz V."/>
            <person name="Hugenholtz P."/>
            <person name="Kyrpides N.C."/>
            <person name="Klenk H.P."/>
        </authorList>
    </citation>
    <scope>NUCLEOTIDE SEQUENCE [LARGE SCALE GENOMIC DNA]</scope>
    <source>
        <strain evidence="2">DSM 44728 / CIP 108903 / NRRL B-16338 / NBRC 102104 / LLR-40K-21</strain>
    </source>
</reference>
<dbReference type="OrthoDB" id="668782at2"/>
<dbReference type="Proteomes" id="UP000000844">
    <property type="component" value="Chromosome"/>
</dbReference>
<dbReference type="InterPro" id="IPR011008">
    <property type="entry name" value="Dimeric_a/b-barrel"/>
</dbReference>
<sequence length="113" mass="12802">MRFMLLIYDNAEPDRPTRSVHRDEWRRRLTVTGEWVSGRLLADACLTRTVRVGHGDTEVRSGGSTGAGRRLVGCFEVECESFERAVRIAAEAPWPARRTVEVRPLMDEAGLEM</sequence>
<evidence type="ECO:0008006" key="3">
    <source>
        <dbReference type="Google" id="ProtNLM"/>
    </source>
</evidence>
<dbReference type="STRING" id="446470.Snas_5203"/>
<gene>
    <name evidence="1" type="ordered locus">Snas_5203</name>
</gene>
<evidence type="ECO:0000313" key="1">
    <source>
        <dbReference type="EMBL" id="ADD44838.1"/>
    </source>
</evidence>
<dbReference type="Gene3D" id="3.30.70.1060">
    <property type="entry name" value="Dimeric alpha+beta barrel"/>
    <property type="match status" value="1"/>
</dbReference>
<dbReference type="eggNOG" id="COG3795">
    <property type="taxonomic scope" value="Bacteria"/>
</dbReference>